<feature type="transmembrane region" description="Helical" evidence="2">
    <location>
        <begin position="448"/>
        <end position="467"/>
    </location>
</feature>
<evidence type="ECO:0000256" key="3">
    <source>
        <dbReference type="SAM" id="SignalP"/>
    </source>
</evidence>
<dbReference type="RefSeq" id="WP_123106047.1">
    <property type="nucleotide sequence ID" value="NZ_RIBZ01000639.1"/>
</dbReference>
<keyword evidence="2" id="KW-0472">Membrane</keyword>
<dbReference type="NCBIfam" id="TIGR01167">
    <property type="entry name" value="LPXTG_anchor"/>
    <property type="match status" value="1"/>
</dbReference>
<feature type="region of interest" description="Disordered" evidence="1">
    <location>
        <begin position="191"/>
        <end position="213"/>
    </location>
</feature>
<accession>A0A3M8UJC6</accession>
<reference evidence="6 7" key="1">
    <citation type="submission" date="2018-11" db="EMBL/GenBank/DDBJ databases">
        <title>The Potential of Streptomyces as Biocontrol Agents against the Tomato grey mould, Botrytis cinerea (Gray mold) Frontiers in Microbiology.</title>
        <authorList>
            <person name="Li D."/>
        </authorList>
    </citation>
    <scope>NUCLEOTIDE SEQUENCE [LARGE SCALE GENOMIC DNA]</scope>
    <source>
        <strain evidence="6 7">NEAU-LD23</strain>
    </source>
</reference>
<feature type="compositionally biased region" description="Gly residues" evidence="1">
    <location>
        <begin position="412"/>
        <end position="421"/>
    </location>
</feature>
<proteinExistence type="predicted"/>
<dbReference type="InterPro" id="IPR013552">
    <property type="entry name" value="Thioester_dom"/>
</dbReference>
<dbReference type="EMBL" id="RIBZ01000639">
    <property type="protein sequence ID" value="RNG03801.1"/>
    <property type="molecule type" value="Genomic_DNA"/>
</dbReference>
<dbReference type="AlphaFoldDB" id="A0A3M8UJC6"/>
<sequence>MISVKRRGVARIAAAVLASGLVAAGALAGAGTAAADDVPPGNGGATATLSGLKTFDKAVIRDKGDQEVGAGLFEMAVDNGGSIQTYCIDLHNPTQSKAKYEEKPWSQTSLANNREAGKINWILQNSYPQVNDLAELASKAGSGALTEKTAAAGTQVAIWRFSDKAKVDAVDPAAEKLADYLEKSARNLAEPKASLSLDPPAVSGKAGERLGPVTVRTNAESVTLTPGAEAAGSGVKLVDKSGKTITSAANGGEVYVDVPSDAADGSATLTAQAATKVPVGRAFSSDTKSQTQILAGSSESTVSASATAHWAEKGAVPAVTAEKDCAEGGVDVTATNKGDEAFTFTLLNQKYTVEAGQSKTVTVPVNEDQSYKFSVRGPNGFRKTFSGVLDCKTAGSGTGGSDTPSTKAGPASAGGTGGGEVTSGDTTAVDATDGGDLAETGSSSSTPLIAGIAIVLVVVGGGAIFFVRKKKAPSGE</sequence>
<organism evidence="6 7">
    <name type="scientific">Streptomyces botrytidirepellens</name>
    <dbReference type="NCBI Taxonomy" id="2486417"/>
    <lineage>
        <taxon>Bacteria</taxon>
        <taxon>Bacillati</taxon>
        <taxon>Actinomycetota</taxon>
        <taxon>Actinomycetes</taxon>
        <taxon>Kitasatosporales</taxon>
        <taxon>Streptomycetaceae</taxon>
        <taxon>Streptomyces</taxon>
    </lineage>
</organism>
<evidence type="ECO:0000256" key="2">
    <source>
        <dbReference type="SAM" id="Phobius"/>
    </source>
</evidence>
<evidence type="ECO:0000313" key="7">
    <source>
        <dbReference type="Proteomes" id="UP000275401"/>
    </source>
</evidence>
<feature type="compositionally biased region" description="Low complexity" evidence="1">
    <location>
        <begin position="422"/>
        <end position="435"/>
    </location>
</feature>
<dbReference type="Pfam" id="PF05506">
    <property type="entry name" value="PLipase_C_C"/>
    <property type="match status" value="1"/>
</dbReference>
<feature type="domain" description="Bacterial phospholipase C C-terminal" evidence="4">
    <location>
        <begin position="317"/>
        <end position="387"/>
    </location>
</feature>
<feature type="signal peptide" evidence="3">
    <location>
        <begin position="1"/>
        <end position="28"/>
    </location>
</feature>
<feature type="domain" description="Thioester" evidence="5">
    <location>
        <begin position="85"/>
        <end position="186"/>
    </location>
</feature>
<dbReference type="GO" id="GO:0016042">
    <property type="term" value="P:lipid catabolic process"/>
    <property type="evidence" value="ECO:0007669"/>
    <property type="project" value="InterPro"/>
</dbReference>
<dbReference type="InterPro" id="IPR008475">
    <property type="entry name" value="PLipase_C_C"/>
</dbReference>
<evidence type="ECO:0000313" key="6">
    <source>
        <dbReference type="EMBL" id="RNG03801.1"/>
    </source>
</evidence>
<protein>
    <submittedName>
        <fullName evidence="6">TQXA domain-containing protein</fullName>
    </submittedName>
</protein>
<keyword evidence="2" id="KW-0812">Transmembrane</keyword>
<feature type="chain" id="PRO_5039027083" evidence="3">
    <location>
        <begin position="29"/>
        <end position="476"/>
    </location>
</feature>
<name>A0A3M8UJC6_9ACTN</name>
<feature type="compositionally biased region" description="Low complexity" evidence="1">
    <location>
        <begin position="401"/>
        <end position="411"/>
    </location>
</feature>
<dbReference type="NCBIfam" id="TIGR03934">
    <property type="entry name" value="TQXA_dom"/>
    <property type="match status" value="1"/>
</dbReference>
<evidence type="ECO:0000259" key="5">
    <source>
        <dbReference type="Pfam" id="PF08341"/>
    </source>
</evidence>
<dbReference type="Pfam" id="PF08341">
    <property type="entry name" value="TED"/>
    <property type="match status" value="1"/>
</dbReference>
<evidence type="ECO:0000259" key="4">
    <source>
        <dbReference type="Pfam" id="PF05506"/>
    </source>
</evidence>
<dbReference type="Gene3D" id="1.10.150.480">
    <property type="match status" value="1"/>
</dbReference>
<keyword evidence="3" id="KW-0732">Signal</keyword>
<keyword evidence="2" id="KW-1133">Transmembrane helix</keyword>
<evidence type="ECO:0000256" key="1">
    <source>
        <dbReference type="SAM" id="MobiDB-lite"/>
    </source>
</evidence>
<comment type="caution">
    <text evidence="6">The sequence shown here is derived from an EMBL/GenBank/DDBJ whole genome shotgun (WGS) entry which is preliminary data.</text>
</comment>
<feature type="region of interest" description="Disordered" evidence="1">
    <location>
        <begin position="395"/>
        <end position="443"/>
    </location>
</feature>
<gene>
    <name evidence="6" type="ORF">EEJ42_34375</name>
</gene>
<keyword evidence="7" id="KW-1185">Reference proteome</keyword>
<dbReference type="NCBIfam" id="NF041528">
    <property type="entry name" value="strep_LAETG"/>
    <property type="match status" value="1"/>
</dbReference>
<dbReference type="Proteomes" id="UP000275401">
    <property type="component" value="Unassembled WGS sequence"/>
</dbReference>
<dbReference type="InterPro" id="IPR023849">
    <property type="entry name" value="TQXA_dom"/>
</dbReference>
<dbReference type="GO" id="GO:0004629">
    <property type="term" value="F:phospholipase C activity"/>
    <property type="evidence" value="ECO:0007669"/>
    <property type="project" value="InterPro"/>
</dbReference>